<feature type="compositionally biased region" description="Basic and acidic residues" evidence="1">
    <location>
        <begin position="1"/>
        <end position="13"/>
    </location>
</feature>
<accession>A0A382PS99</accession>
<feature type="non-terminal residue" evidence="2">
    <location>
        <position position="1"/>
    </location>
</feature>
<gene>
    <name evidence="2" type="ORF">METZ01_LOCUS328601</name>
</gene>
<feature type="region of interest" description="Disordered" evidence="1">
    <location>
        <begin position="1"/>
        <end position="20"/>
    </location>
</feature>
<dbReference type="EMBL" id="UINC01109134">
    <property type="protein sequence ID" value="SVC75747.1"/>
    <property type="molecule type" value="Genomic_DNA"/>
</dbReference>
<evidence type="ECO:0000256" key="1">
    <source>
        <dbReference type="SAM" id="MobiDB-lite"/>
    </source>
</evidence>
<evidence type="ECO:0000313" key="2">
    <source>
        <dbReference type="EMBL" id="SVC75747.1"/>
    </source>
</evidence>
<protein>
    <submittedName>
        <fullName evidence="2">Uncharacterized protein</fullName>
    </submittedName>
</protein>
<proteinExistence type="predicted"/>
<organism evidence="2">
    <name type="scientific">marine metagenome</name>
    <dbReference type="NCBI Taxonomy" id="408172"/>
    <lineage>
        <taxon>unclassified sequences</taxon>
        <taxon>metagenomes</taxon>
        <taxon>ecological metagenomes</taxon>
    </lineage>
</organism>
<dbReference type="AlphaFoldDB" id="A0A382PS99"/>
<sequence>NNLKEIKSMDDVLPRPSTEAQKELLDRIRSLGSETPEDVAEEFKNGNGKKQPW</sequence>
<name>A0A382PS99_9ZZZZ</name>
<reference evidence="2" key="1">
    <citation type="submission" date="2018-05" db="EMBL/GenBank/DDBJ databases">
        <authorList>
            <person name="Lanie J.A."/>
            <person name="Ng W.-L."/>
            <person name="Kazmierczak K.M."/>
            <person name="Andrzejewski T.M."/>
            <person name="Davidsen T.M."/>
            <person name="Wayne K.J."/>
            <person name="Tettelin H."/>
            <person name="Glass J.I."/>
            <person name="Rusch D."/>
            <person name="Podicherti R."/>
            <person name="Tsui H.-C.T."/>
            <person name="Winkler M.E."/>
        </authorList>
    </citation>
    <scope>NUCLEOTIDE SEQUENCE</scope>
</reference>
<feature type="region of interest" description="Disordered" evidence="1">
    <location>
        <begin position="30"/>
        <end position="53"/>
    </location>
</feature>